<dbReference type="InterPro" id="IPR039793">
    <property type="entry name" value="UROS/Hem4"/>
</dbReference>
<proteinExistence type="predicted"/>
<name>A0ABY4KHP9_9FLAO</name>
<protein>
    <submittedName>
        <fullName evidence="2">Uroporphyrinogen-III synthase</fullName>
    </submittedName>
</protein>
<dbReference type="Pfam" id="PF02602">
    <property type="entry name" value="HEM4"/>
    <property type="match status" value="1"/>
</dbReference>
<organism evidence="2 3">
    <name type="scientific">Flavobacterium azooxidireducens</name>
    <dbReference type="NCBI Taxonomy" id="1871076"/>
    <lineage>
        <taxon>Bacteria</taxon>
        <taxon>Pseudomonadati</taxon>
        <taxon>Bacteroidota</taxon>
        <taxon>Flavobacteriia</taxon>
        <taxon>Flavobacteriales</taxon>
        <taxon>Flavobacteriaceae</taxon>
        <taxon>Flavobacterium</taxon>
    </lineage>
</organism>
<gene>
    <name evidence="2" type="ORF">M0M57_05735</name>
</gene>
<evidence type="ECO:0000313" key="3">
    <source>
        <dbReference type="Proteomes" id="UP000830583"/>
    </source>
</evidence>
<evidence type="ECO:0000259" key="1">
    <source>
        <dbReference type="Pfam" id="PF02602"/>
    </source>
</evidence>
<dbReference type="PANTHER" id="PTHR12390">
    <property type="entry name" value="UROPORPHYRINOGEN III SYNTHASE"/>
    <property type="match status" value="1"/>
</dbReference>
<dbReference type="Gene3D" id="3.40.50.10090">
    <property type="match status" value="2"/>
</dbReference>
<keyword evidence="3" id="KW-1185">Reference proteome</keyword>
<feature type="domain" description="Tetrapyrrole biosynthesis uroporphyrinogen III synthase" evidence="1">
    <location>
        <begin position="34"/>
        <end position="212"/>
    </location>
</feature>
<dbReference type="EMBL" id="CP096205">
    <property type="protein sequence ID" value="UPQ80337.1"/>
    <property type="molecule type" value="Genomic_DNA"/>
</dbReference>
<dbReference type="PANTHER" id="PTHR12390:SF0">
    <property type="entry name" value="UROPORPHYRINOGEN-III SYNTHASE"/>
    <property type="match status" value="1"/>
</dbReference>
<dbReference type="RefSeq" id="WP_248436198.1">
    <property type="nucleotide sequence ID" value="NZ_CP096205.1"/>
</dbReference>
<evidence type="ECO:0000313" key="2">
    <source>
        <dbReference type="EMBL" id="UPQ80337.1"/>
    </source>
</evidence>
<dbReference type="SUPFAM" id="SSF69618">
    <property type="entry name" value="HemD-like"/>
    <property type="match status" value="1"/>
</dbReference>
<dbReference type="InterPro" id="IPR036108">
    <property type="entry name" value="4pyrrol_syn_uPrphyn_synt_sf"/>
</dbReference>
<accession>A0ABY4KHP9</accession>
<dbReference type="Proteomes" id="UP000830583">
    <property type="component" value="Chromosome"/>
</dbReference>
<reference evidence="2" key="1">
    <citation type="submission" date="2022-04" db="EMBL/GenBank/DDBJ databases">
        <title>Consumption of N2O by Flavobacterium azooxidireducens sp. nov. isolated from Decomposing Leaf Litter of Phragmites australis (Cav.).</title>
        <authorList>
            <person name="Behrendt U."/>
            <person name="Spanner T."/>
            <person name="Augustin J."/>
            <person name="Horn M.A."/>
            <person name="Kolb S."/>
            <person name="Ulrich A."/>
        </authorList>
    </citation>
    <scope>NUCLEOTIDE SEQUENCE</scope>
    <source>
        <strain evidence="2">IGB 4-14</strain>
    </source>
</reference>
<sequence length="223" mass="25689">MEKSIRILSTKKLQPNQKQFLLNADFRLIEADFIQIEFQSFQLNSSFDYLIFTSQNAVLSVIKNENHIILKDKICFCVGIKTKQLLKENGFKVENAFDYADELVDYLLKNHSDKKFTFFSGNLRRDTIPAAFQKNNIIFEEIEVYKTILTPHKTDNQIDGILFFSPSAVQSYLKENSISNEICFCIGTTTAAEIEKSTKNIVIANRPTVENVIIQSINYFKES</sequence>
<dbReference type="CDD" id="cd06578">
    <property type="entry name" value="HemD"/>
    <property type="match status" value="1"/>
</dbReference>
<dbReference type="InterPro" id="IPR003754">
    <property type="entry name" value="4pyrrol_synth_uPrphyn_synth"/>
</dbReference>